<keyword evidence="3 5" id="KW-0479">Metal-binding</keyword>
<dbReference type="InterPro" id="IPR019832">
    <property type="entry name" value="Mn/Fe_SOD_C"/>
</dbReference>
<dbReference type="PROSITE" id="PS00088">
    <property type="entry name" value="SOD_MN"/>
    <property type="match status" value="1"/>
</dbReference>
<reference evidence="9" key="1">
    <citation type="submission" date="2020-08" db="EMBL/GenBank/DDBJ databases">
        <title>Genome public.</title>
        <authorList>
            <person name="Liu C."/>
            <person name="Sun Q."/>
        </authorList>
    </citation>
    <scope>NUCLEOTIDE SEQUENCE</scope>
    <source>
        <strain evidence="9">NSJ-12</strain>
    </source>
</reference>
<dbReference type="GO" id="GO:0004784">
    <property type="term" value="F:superoxide dismutase activity"/>
    <property type="evidence" value="ECO:0007669"/>
    <property type="project" value="UniProtKB-EC"/>
</dbReference>
<feature type="domain" description="Manganese/iron superoxide dismutase N-terminal" evidence="7">
    <location>
        <begin position="5"/>
        <end position="92"/>
    </location>
</feature>
<feature type="binding site" evidence="5">
    <location>
        <position position="84"/>
    </location>
    <ligand>
        <name>Mn(2+)</name>
        <dbReference type="ChEBI" id="CHEBI:29035"/>
    </ligand>
</feature>
<dbReference type="SUPFAM" id="SSF54719">
    <property type="entry name" value="Fe,Mn superoxide dismutase (SOD), C-terminal domain"/>
    <property type="match status" value="1"/>
</dbReference>
<organism evidence="9 10">
    <name type="scientific">Zhenhengia yiwuensis</name>
    <dbReference type="NCBI Taxonomy" id="2763666"/>
    <lineage>
        <taxon>Bacteria</taxon>
        <taxon>Bacillati</taxon>
        <taxon>Bacillota</taxon>
        <taxon>Clostridia</taxon>
        <taxon>Lachnospirales</taxon>
        <taxon>Lachnospiraceae</taxon>
        <taxon>Zhenhengia</taxon>
    </lineage>
</organism>
<comment type="similarity">
    <text evidence="1 6">Belongs to the iron/manganese superoxide dismutase family.</text>
</comment>
<dbReference type="InterPro" id="IPR019833">
    <property type="entry name" value="Mn/Fe_SOD_BS"/>
</dbReference>
<evidence type="ECO:0000313" key="10">
    <source>
        <dbReference type="Proteomes" id="UP000655830"/>
    </source>
</evidence>
<dbReference type="Proteomes" id="UP000655830">
    <property type="component" value="Unassembled WGS sequence"/>
</dbReference>
<gene>
    <name evidence="9" type="ORF">H8718_00350</name>
</gene>
<dbReference type="Pfam" id="PF02777">
    <property type="entry name" value="Sod_Fe_C"/>
    <property type="match status" value="1"/>
</dbReference>
<dbReference type="GO" id="GO:0005737">
    <property type="term" value="C:cytoplasm"/>
    <property type="evidence" value="ECO:0007669"/>
    <property type="project" value="TreeGrafter"/>
</dbReference>
<dbReference type="Gene3D" id="1.10.287.990">
    <property type="entry name" value="Fe,Mn superoxide dismutase (SOD) domain"/>
    <property type="match status" value="1"/>
</dbReference>
<comment type="catalytic activity">
    <reaction evidence="6">
        <text>2 superoxide + 2 H(+) = H2O2 + O2</text>
        <dbReference type="Rhea" id="RHEA:20696"/>
        <dbReference type="ChEBI" id="CHEBI:15378"/>
        <dbReference type="ChEBI" id="CHEBI:15379"/>
        <dbReference type="ChEBI" id="CHEBI:16240"/>
        <dbReference type="ChEBI" id="CHEBI:18421"/>
        <dbReference type="EC" id="1.15.1.1"/>
    </reaction>
</comment>
<comment type="function">
    <text evidence="6">Destroys radicals which are normally produced within the cells and which are toxic to biological systems.</text>
</comment>
<dbReference type="Gene3D" id="3.55.40.20">
    <property type="entry name" value="Iron/manganese superoxide dismutase, C-terminal domain"/>
    <property type="match status" value="1"/>
</dbReference>
<comment type="caution">
    <text evidence="9">The sequence shown here is derived from an EMBL/GenBank/DDBJ whole genome shotgun (WGS) entry which is preliminary data.</text>
</comment>
<dbReference type="PANTHER" id="PTHR43595:SF2">
    <property type="entry name" value="SMALL RIBOSOMAL SUBUNIT PROTEIN MS42"/>
    <property type="match status" value="1"/>
</dbReference>
<evidence type="ECO:0000256" key="2">
    <source>
        <dbReference type="ARBA" id="ARBA00012682"/>
    </source>
</evidence>
<dbReference type="AlphaFoldDB" id="A0A926EFI6"/>
<feature type="domain" description="Manganese/iron superoxide dismutase C-terminal" evidence="8">
    <location>
        <begin position="100"/>
        <end position="199"/>
    </location>
</feature>
<dbReference type="GO" id="GO:0046872">
    <property type="term" value="F:metal ion binding"/>
    <property type="evidence" value="ECO:0007669"/>
    <property type="project" value="UniProtKB-KW"/>
</dbReference>
<dbReference type="FunFam" id="3.55.40.20:FF:000001">
    <property type="entry name" value="Superoxide dismutase"/>
    <property type="match status" value="1"/>
</dbReference>
<accession>A0A926EFI6</accession>
<evidence type="ECO:0000313" key="9">
    <source>
        <dbReference type="EMBL" id="MBC8577990.1"/>
    </source>
</evidence>
<dbReference type="PANTHER" id="PTHR43595">
    <property type="entry name" value="37S RIBOSOMAL PROTEIN S26, MITOCHONDRIAL"/>
    <property type="match status" value="1"/>
</dbReference>
<feature type="binding site" evidence="5">
    <location>
        <position position="29"/>
    </location>
    <ligand>
        <name>Mn(2+)</name>
        <dbReference type="ChEBI" id="CHEBI:29035"/>
    </ligand>
</feature>
<evidence type="ECO:0000256" key="6">
    <source>
        <dbReference type="RuleBase" id="RU000414"/>
    </source>
</evidence>
<evidence type="ECO:0000256" key="5">
    <source>
        <dbReference type="PIRSR" id="PIRSR000349-1"/>
    </source>
</evidence>
<evidence type="ECO:0000256" key="1">
    <source>
        <dbReference type="ARBA" id="ARBA00008714"/>
    </source>
</evidence>
<protein>
    <recommendedName>
        <fullName evidence="2 6">Superoxide dismutase</fullName>
        <ecNumber evidence="2 6">1.15.1.1</ecNumber>
    </recommendedName>
</protein>
<evidence type="ECO:0000256" key="4">
    <source>
        <dbReference type="ARBA" id="ARBA00023002"/>
    </source>
</evidence>
<dbReference type="InterPro" id="IPR001189">
    <property type="entry name" value="Mn/Fe_SOD"/>
</dbReference>
<evidence type="ECO:0000259" key="7">
    <source>
        <dbReference type="Pfam" id="PF00081"/>
    </source>
</evidence>
<dbReference type="SUPFAM" id="SSF46609">
    <property type="entry name" value="Fe,Mn superoxide dismutase (SOD), N-terminal domain"/>
    <property type="match status" value="1"/>
</dbReference>
<feature type="binding site" evidence="5">
    <location>
        <position position="171"/>
    </location>
    <ligand>
        <name>Mn(2+)</name>
        <dbReference type="ChEBI" id="CHEBI:29035"/>
    </ligand>
</feature>
<keyword evidence="4 6" id="KW-0560">Oxidoreductase</keyword>
<sequence>MSTLFSVPPLPYAYTALEPYIDEATLHFHHDKHHQAYVDKLNEIITNNPQLGEKSLTELLTHLDSLTEPLKTNLTNQGGGVYNHNFLWYNMAPNASKEPVGNLKSAIDTTFGSFEAFKTAFKDAAIKNFGSSWTWLVKNADNKLEIFNTPNQVTPITLGLTPIMTIDLWEHAYYLKYQNRRPEYIDAFFNIINWDRAENIYNGKQSPEEL</sequence>
<dbReference type="EC" id="1.15.1.1" evidence="2 6"/>
<dbReference type="PRINTS" id="PR01703">
    <property type="entry name" value="MNSODISMTASE"/>
</dbReference>
<dbReference type="EMBL" id="JACRSY010000001">
    <property type="protein sequence ID" value="MBC8577990.1"/>
    <property type="molecule type" value="Genomic_DNA"/>
</dbReference>
<dbReference type="RefSeq" id="WP_177671260.1">
    <property type="nucleotide sequence ID" value="NZ_JACRSY010000001.1"/>
</dbReference>
<dbReference type="Pfam" id="PF00081">
    <property type="entry name" value="Sod_Fe_N"/>
    <property type="match status" value="1"/>
</dbReference>
<feature type="binding site" evidence="5">
    <location>
        <position position="167"/>
    </location>
    <ligand>
        <name>Mn(2+)</name>
        <dbReference type="ChEBI" id="CHEBI:29035"/>
    </ligand>
</feature>
<name>A0A926EFI6_9FIRM</name>
<dbReference type="PIRSF" id="PIRSF000349">
    <property type="entry name" value="SODismutase"/>
    <property type="match status" value="1"/>
</dbReference>
<proteinExistence type="inferred from homology"/>
<dbReference type="InterPro" id="IPR036314">
    <property type="entry name" value="SOD_C_sf"/>
</dbReference>
<dbReference type="InterPro" id="IPR019831">
    <property type="entry name" value="Mn/Fe_SOD_N"/>
</dbReference>
<evidence type="ECO:0000259" key="8">
    <source>
        <dbReference type="Pfam" id="PF02777"/>
    </source>
</evidence>
<evidence type="ECO:0000256" key="3">
    <source>
        <dbReference type="ARBA" id="ARBA00022723"/>
    </source>
</evidence>
<dbReference type="InterPro" id="IPR036324">
    <property type="entry name" value="Mn/Fe_SOD_N_sf"/>
</dbReference>
<keyword evidence="10" id="KW-1185">Reference proteome</keyword>